<dbReference type="EMBL" id="BK014949">
    <property type="protein sequence ID" value="DAD83993.1"/>
    <property type="molecule type" value="Genomic_DNA"/>
</dbReference>
<reference evidence="1" key="1">
    <citation type="journal article" date="2021" name="Proc. Natl. Acad. Sci. U.S.A.">
        <title>A Catalog of Tens of Thousands of Viruses from Human Metagenomes Reveals Hidden Associations with Chronic Diseases.</title>
        <authorList>
            <person name="Tisza M.J."/>
            <person name="Buck C.B."/>
        </authorList>
    </citation>
    <scope>NUCLEOTIDE SEQUENCE</scope>
    <source>
        <strain evidence="1">CtLR131</strain>
    </source>
</reference>
<evidence type="ECO:0000313" key="1">
    <source>
        <dbReference type="EMBL" id="DAD83993.1"/>
    </source>
</evidence>
<organism evidence="1">
    <name type="scientific">Siphoviridae sp. ctLR131</name>
    <dbReference type="NCBI Taxonomy" id="2826250"/>
    <lineage>
        <taxon>Viruses</taxon>
        <taxon>Duplodnaviria</taxon>
        <taxon>Heunggongvirae</taxon>
        <taxon>Uroviricota</taxon>
        <taxon>Caudoviricetes</taxon>
    </lineage>
</organism>
<accession>A0A8S5MNW1</accession>
<sequence length="78" mass="8736">MTDIIAVALVSLVGTLVGTFGGIITASKLTNYRIEQLEKKVDKHNSFAEKIPLIQNDIKVANHRIDDLEELCKEHFTK</sequence>
<protein>
    <submittedName>
        <fullName evidence="1">PilA, PilC, PilN, PilO, PilM, pilus, ring, membrane channel</fullName>
    </submittedName>
</protein>
<proteinExistence type="predicted"/>
<name>A0A8S5MNW1_9CAUD</name>